<organism evidence="4 5">
    <name type="scientific">Gallibacterium genomosp. 3</name>
    <dbReference type="NCBI Taxonomy" id="505345"/>
    <lineage>
        <taxon>Bacteria</taxon>
        <taxon>Pseudomonadati</taxon>
        <taxon>Pseudomonadota</taxon>
        <taxon>Gammaproteobacteria</taxon>
        <taxon>Pasteurellales</taxon>
        <taxon>Pasteurellaceae</taxon>
        <taxon>Gallibacterium</taxon>
    </lineage>
</organism>
<dbReference type="Pfam" id="PF25876">
    <property type="entry name" value="HH_MFP_RND"/>
    <property type="match status" value="1"/>
</dbReference>
<dbReference type="GO" id="GO:1990281">
    <property type="term" value="C:efflux pump complex"/>
    <property type="evidence" value="ECO:0007669"/>
    <property type="project" value="TreeGrafter"/>
</dbReference>
<evidence type="ECO:0000259" key="2">
    <source>
        <dbReference type="Pfam" id="PF25876"/>
    </source>
</evidence>
<dbReference type="InterPro" id="IPR058625">
    <property type="entry name" value="MdtA-like_BSH"/>
</dbReference>
<dbReference type="Proteomes" id="UP000243558">
    <property type="component" value="Unassembled WGS sequence"/>
</dbReference>
<dbReference type="PATRIC" id="fig|505345.7.peg.1049"/>
<reference evidence="4 5" key="1">
    <citation type="submission" date="2014-11" db="EMBL/GenBank/DDBJ databases">
        <title>Pan-genome of Gallibacterium spp.</title>
        <authorList>
            <person name="Kudirkiene E."/>
            <person name="Bojesen A.M."/>
        </authorList>
    </citation>
    <scope>NUCLEOTIDE SEQUENCE [LARGE SCALE GENOMIC DNA]</scope>
    <source>
        <strain evidence="4 5">F151</strain>
    </source>
</reference>
<dbReference type="RefSeq" id="WP_065239206.1">
    <property type="nucleotide sequence ID" value="NZ_JTJM01000021.1"/>
</dbReference>
<gene>
    <name evidence="4" type="ORF">QV01_05280</name>
</gene>
<dbReference type="Gene3D" id="2.40.50.100">
    <property type="match status" value="1"/>
</dbReference>
<dbReference type="AlphaFoldDB" id="A0A1A7NPX6"/>
<dbReference type="EMBL" id="JTJM01000021">
    <property type="protein sequence ID" value="OBW92252.1"/>
    <property type="molecule type" value="Genomic_DNA"/>
</dbReference>
<feature type="domain" description="Multidrug resistance protein MdtA-like alpha-helical hairpin" evidence="2">
    <location>
        <begin position="84"/>
        <end position="151"/>
    </location>
</feature>
<comment type="caution">
    <text evidence="4">The sequence shown here is derived from an EMBL/GenBank/DDBJ whole genome shotgun (WGS) entry which is preliminary data.</text>
</comment>
<dbReference type="SUPFAM" id="SSF111369">
    <property type="entry name" value="HlyD-like secretion proteins"/>
    <property type="match status" value="1"/>
</dbReference>
<dbReference type="OrthoDB" id="9778236at2"/>
<dbReference type="Gene3D" id="2.40.30.170">
    <property type="match status" value="1"/>
</dbReference>
<dbReference type="Gene3D" id="1.10.287.470">
    <property type="entry name" value="Helix hairpin bin"/>
    <property type="match status" value="1"/>
</dbReference>
<evidence type="ECO:0000313" key="4">
    <source>
        <dbReference type="EMBL" id="OBW92252.1"/>
    </source>
</evidence>
<evidence type="ECO:0000256" key="1">
    <source>
        <dbReference type="ARBA" id="ARBA00009477"/>
    </source>
</evidence>
<proteinExistence type="inferred from homology"/>
<dbReference type="Pfam" id="PF25917">
    <property type="entry name" value="BSH_RND"/>
    <property type="match status" value="1"/>
</dbReference>
<evidence type="ECO:0000313" key="5">
    <source>
        <dbReference type="Proteomes" id="UP000243558"/>
    </source>
</evidence>
<dbReference type="NCBIfam" id="TIGR01730">
    <property type="entry name" value="RND_mfp"/>
    <property type="match status" value="1"/>
</dbReference>
<dbReference type="PANTHER" id="PTHR30469">
    <property type="entry name" value="MULTIDRUG RESISTANCE PROTEIN MDTA"/>
    <property type="match status" value="1"/>
</dbReference>
<name>A0A1A7NPX6_9PAST</name>
<comment type="similarity">
    <text evidence="1">Belongs to the membrane fusion protein (MFP) (TC 8.A.1) family.</text>
</comment>
<dbReference type="GO" id="GO:0015562">
    <property type="term" value="F:efflux transmembrane transporter activity"/>
    <property type="evidence" value="ECO:0007669"/>
    <property type="project" value="TreeGrafter"/>
</dbReference>
<keyword evidence="5" id="KW-1185">Reference proteome</keyword>
<evidence type="ECO:0000259" key="3">
    <source>
        <dbReference type="Pfam" id="PF25917"/>
    </source>
</evidence>
<dbReference type="PANTHER" id="PTHR30469:SF33">
    <property type="entry name" value="SLR1207 PROTEIN"/>
    <property type="match status" value="1"/>
</dbReference>
<dbReference type="InterPro" id="IPR058624">
    <property type="entry name" value="MdtA-like_HH"/>
</dbReference>
<sequence>MKKSLILLLLIILGLSGFYLFQQHQQQTANLTELRLYGNVDIREVNLGFKVAGRVEKLLVDEGDQVKTGDLLATLDQTSFQDELALAKAKLAAAEAVLVKAEKLYQRSQGLAEKKAISEASYDEVVSGRDQAIAQVNIAKSLVSLAETRLADTQLFAPSDGIVLTRVREKGSIVSAGLPIYSIALTKPVWIRAYVDEPNLAQLYPGQIVTVLTDSGKTYQGKIGFISPQAEFTPKNVESEQLRTELVYRFKVLIDQTDQGLRQGMPVTLVIQKKVSEEK</sequence>
<accession>A0A1A7NPX6</accession>
<feature type="domain" description="Multidrug resistance protein MdtA-like barrel-sandwich hybrid" evidence="3">
    <location>
        <begin position="43"/>
        <end position="178"/>
    </location>
</feature>
<dbReference type="InterPro" id="IPR006143">
    <property type="entry name" value="RND_pump_MFP"/>
</dbReference>
<protein>
    <submittedName>
        <fullName evidence="4">Secretion protein HlyD</fullName>
    </submittedName>
</protein>